<dbReference type="InterPro" id="IPR014001">
    <property type="entry name" value="Helicase_ATP-bd"/>
</dbReference>
<dbReference type="EMBL" id="FTNI01000051">
    <property type="protein sequence ID" value="SIS24440.1"/>
    <property type="molecule type" value="Genomic_DNA"/>
</dbReference>
<dbReference type="AlphaFoldDB" id="A0A1N7HID6"/>
<evidence type="ECO:0000313" key="5">
    <source>
        <dbReference type="EMBL" id="SIS24440.1"/>
    </source>
</evidence>
<dbReference type="Pfam" id="PF00271">
    <property type="entry name" value="Helicase_C"/>
    <property type="match status" value="1"/>
</dbReference>
<dbReference type="InterPro" id="IPR001650">
    <property type="entry name" value="Helicase_C-like"/>
</dbReference>
<dbReference type="SMART" id="SM00490">
    <property type="entry name" value="HELICc"/>
    <property type="match status" value="1"/>
</dbReference>
<keyword evidence="5" id="KW-0547">Nucleotide-binding</keyword>
<dbReference type="STRING" id="58117.SAMN05421833_15124"/>
<dbReference type="SMART" id="SM00487">
    <property type="entry name" value="DEXDc"/>
    <property type="match status" value="1"/>
</dbReference>
<accession>A0A1N7HID6</accession>
<dbReference type="InterPro" id="IPR038718">
    <property type="entry name" value="SNF2-like_sf"/>
</dbReference>
<feature type="domain" description="Helicase ATP-binding" evidence="3">
    <location>
        <begin position="171"/>
        <end position="317"/>
    </location>
</feature>
<evidence type="ECO:0000256" key="2">
    <source>
        <dbReference type="SAM" id="Coils"/>
    </source>
</evidence>
<dbReference type="GO" id="GO:0004386">
    <property type="term" value="F:helicase activity"/>
    <property type="evidence" value="ECO:0007669"/>
    <property type="project" value="UniProtKB-KW"/>
</dbReference>
<dbReference type="GO" id="GO:0016787">
    <property type="term" value="F:hydrolase activity"/>
    <property type="evidence" value="ECO:0007669"/>
    <property type="project" value="UniProtKB-KW"/>
</dbReference>
<dbReference type="InterPro" id="IPR027417">
    <property type="entry name" value="P-loop_NTPase"/>
</dbReference>
<dbReference type="PANTHER" id="PTHR45766:SF6">
    <property type="entry name" value="SWI_SNF-RELATED MATRIX-ASSOCIATED ACTIN-DEPENDENT REGULATOR OF CHROMATIN SUBFAMILY A-LIKE PROTEIN 1"/>
    <property type="match status" value="1"/>
</dbReference>
<dbReference type="RefSeq" id="WP_204054013.1">
    <property type="nucleotide sequence ID" value="NZ_FTNI01000051.1"/>
</dbReference>
<evidence type="ECO:0000256" key="1">
    <source>
        <dbReference type="ARBA" id="ARBA00022801"/>
    </source>
</evidence>
<dbReference type="SUPFAM" id="SSF52540">
    <property type="entry name" value="P-loop containing nucleoside triphosphate hydrolases"/>
    <property type="match status" value="2"/>
</dbReference>
<dbReference type="Gene3D" id="3.40.50.10810">
    <property type="entry name" value="Tandem AAA-ATPase domain"/>
    <property type="match status" value="1"/>
</dbReference>
<proteinExistence type="predicted"/>
<keyword evidence="5" id="KW-0067">ATP-binding</keyword>
<dbReference type="NCBIfam" id="NF041062">
    <property type="entry name" value="DpdE"/>
    <property type="match status" value="1"/>
</dbReference>
<organism evidence="5 6">
    <name type="scientific">Microbispora rosea</name>
    <dbReference type="NCBI Taxonomy" id="58117"/>
    <lineage>
        <taxon>Bacteria</taxon>
        <taxon>Bacillati</taxon>
        <taxon>Actinomycetota</taxon>
        <taxon>Actinomycetes</taxon>
        <taxon>Streptosporangiales</taxon>
        <taxon>Streptosporangiaceae</taxon>
        <taxon>Microbispora</taxon>
    </lineage>
</organism>
<dbReference type="PROSITE" id="PS51194">
    <property type="entry name" value="HELICASE_CTER"/>
    <property type="match status" value="1"/>
</dbReference>
<feature type="coiled-coil region" evidence="2">
    <location>
        <begin position="370"/>
        <end position="404"/>
    </location>
</feature>
<gene>
    <name evidence="5" type="ORF">SAMN05421833_15124</name>
</gene>
<evidence type="ECO:0000313" key="6">
    <source>
        <dbReference type="Proteomes" id="UP000186096"/>
    </source>
</evidence>
<keyword evidence="5" id="KW-0347">Helicase</keyword>
<dbReference type="PANTHER" id="PTHR45766">
    <property type="entry name" value="DNA ANNEALING HELICASE AND ENDONUCLEASE ZRANB3 FAMILY MEMBER"/>
    <property type="match status" value="1"/>
</dbReference>
<evidence type="ECO:0000259" key="4">
    <source>
        <dbReference type="PROSITE" id="PS51194"/>
    </source>
</evidence>
<keyword evidence="1" id="KW-0378">Hydrolase</keyword>
<keyword evidence="6" id="KW-1185">Reference proteome</keyword>
<dbReference type="Gene3D" id="3.40.50.300">
    <property type="entry name" value="P-loop containing nucleotide triphosphate hydrolases"/>
    <property type="match status" value="1"/>
</dbReference>
<feature type="domain" description="Helicase C-terminal" evidence="4">
    <location>
        <begin position="563"/>
        <end position="722"/>
    </location>
</feature>
<evidence type="ECO:0000259" key="3">
    <source>
        <dbReference type="PROSITE" id="PS51192"/>
    </source>
</evidence>
<sequence>MPDRFTVGRLVEYADSPGIGRVGDLTETSARVDFFESVAEPVAYSQIVPLSKLRGVVLEAETRVYRRNPDTGDWLAGRVRGYVGHTHYVTFPNVDYDFPVSEDELRVRWDRPVANPVTVLTAGGNESGYYYNARLPFLHNLVSQRGASASTSALLSSAVELFPHQIRAALTVLSDPVQRYLLADEVGLGKTIEAGFVIRQTLIDNPQARICIVAPDVLRRQWIGELRAKFFIHDFPAAKIKVLSHETPERWSNYLAWDLVVVDEVHRLVQVTSPEESPYKQLTALAHSVPRLLLLSATPVMSRYTAQLAMLHLLDQSLYRWDDRAAFQKKYELRSQLANSVFLLDSTYTYALPAAIEEIRQLLPSTDQRFAELSQKVIDLLDENDELRTNVDEAELKKRTESLRGHISEAYRLHRRVIRHRRHTVLQDDPNSEFMPYEVRGRREPHVLQVSDGTMETTQAIVEQWRSQVWDHLLDEGLEEHKTPYAMVLAVLASRASLPISDLEDALAWRVLRDERAASRAGLTAAERTLLLKPEVLSLEHALLEEIRTQSAFTDFQAQSDRVIDAMLPALRRSRRSTIFCGPGMLAPTLVERFKKRFRGVSVHEHTHRVGADEAERSVHEWSTGTRQSVLIADGTAEDGLNLQSTDAVFHVRLPWSPNQLEQRLGRVDRYQSDQTSAAHPAASYRIGAFDSDASYIDSWAQLLAEGYGIFAQSVSTLQDAISESLPNVWTAALEGGPEQLRNSAPTVHMALAAARQEIDKMDMLEAIHETSIETHDIAHSLLALESEWTGARRTMLDYVSGSGGIKLVHTQRTIDDCQRDVFDIAHSHPTMDPRQWSQARARLSPEHTQGAFNRSAVLRAPGTRIFRAGSPLVEVLARAVHLDDRGQASAFRRIDHELHGDPIAYFGFDFLVEADLSDALELVIDHTEAMHAIRRQADRLLPPFTLKVWIEAGRKTPITTSTALTWLNKPYDKGPDQNYNKKRLPELLDLLGGWDGYTQAANLSEQTARAHLNKVTDLATRCAQAQEQAWQRVAIARAQAQVRRDAGHLVGDAESLVTDIAVTDALIAGLTRPTIKLIAATCLVRAGLRRIKP</sequence>
<dbReference type="PROSITE" id="PS51192">
    <property type="entry name" value="HELICASE_ATP_BIND_1"/>
    <property type="match status" value="1"/>
</dbReference>
<reference evidence="6" key="1">
    <citation type="submission" date="2017-01" db="EMBL/GenBank/DDBJ databases">
        <authorList>
            <person name="Varghese N."/>
            <person name="Submissions S."/>
        </authorList>
    </citation>
    <scope>NUCLEOTIDE SEQUENCE [LARGE SCALE GENOMIC DNA]</scope>
    <source>
        <strain evidence="6">ATCC 12950</strain>
    </source>
</reference>
<keyword evidence="2" id="KW-0175">Coiled coil</keyword>
<protein>
    <submittedName>
        <fullName evidence="5">ATP-dependent helicase HepA</fullName>
    </submittedName>
</protein>
<dbReference type="Proteomes" id="UP000186096">
    <property type="component" value="Unassembled WGS sequence"/>
</dbReference>
<name>A0A1N7HID6_9ACTN</name>